<evidence type="ECO:0000313" key="7">
    <source>
        <dbReference type="Proteomes" id="UP000202485"/>
    </source>
</evidence>
<dbReference type="Proteomes" id="UP000202485">
    <property type="component" value="Unassembled WGS sequence"/>
</dbReference>
<evidence type="ECO:0000256" key="1">
    <source>
        <dbReference type="ARBA" id="ARBA00004418"/>
    </source>
</evidence>
<evidence type="ECO:0000256" key="3">
    <source>
        <dbReference type="ARBA" id="ARBA00022764"/>
    </source>
</evidence>
<keyword evidence="3" id="KW-0574">Periplasm</keyword>
<feature type="coiled-coil region" evidence="4">
    <location>
        <begin position="249"/>
        <end position="276"/>
    </location>
</feature>
<dbReference type="Gene3D" id="3.40.190.170">
    <property type="entry name" value="Bacterial extracellular solute-binding protein, family 7"/>
    <property type="match status" value="1"/>
</dbReference>
<dbReference type="NCBIfam" id="TIGR00787">
    <property type="entry name" value="dctP"/>
    <property type="match status" value="1"/>
</dbReference>
<dbReference type="PANTHER" id="PTHR33376">
    <property type="match status" value="1"/>
</dbReference>
<sequence>MNTKLTKTLIGAAAMVVMTGSASLAEDWRGWNIHADGYPNTVAMDKFAELVTEKTGGEINLQMFHGGTLGSQPDAVEQVRAGALEVGNFNLGPIGPIVAEANVVSLPFIFKDVPHMFRVLDSEGGAAIAAGMAAKGLTPLAWYDAGARSFYNGTKPINTPADVQGMKVRVMNNDLFTGMIAELGGNPSPMAFAEVYQALKTGVVDGAENNWPSYESTGHFEVAGYYSLSQHLIIPECVCVNTDKFNALSPELQAAVREAAQESAELQRQLWAEREAASRAAVEAAGVVVNEVADKAPFQAAMAPVYEAYFATNPDLRPLVETIQATE</sequence>
<gene>
    <name evidence="6" type="primary">yiaO_1</name>
    <name evidence="6" type="ORF">RUA8715_00056</name>
</gene>
<dbReference type="SUPFAM" id="SSF53850">
    <property type="entry name" value="Periplasmic binding protein-like II"/>
    <property type="match status" value="1"/>
</dbReference>
<dbReference type="Pfam" id="PF03480">
    <property type="entry name" value="DctP"/>
    <property type="match status" value="1"/>
</dbReference>
<dbReference type="GeneID" id="57467056"/>
<dbReference type="NCBIfam" id="NF037995">
    <property type="entry name" value="TRAP_S1"/>
    <property type="match status" value="1"/>
</dbReference>
<proteinExistence type="predicted"/>
<dbReference type="OrthoDB" id="8673861at2"/>
<dbReference type="EMBL" id="FXYG01000001">
    <property type="protein sequence ID" value="SMX32911.1"/>
    <property type="molecule type" value="Genomic_DNA"/>
</dbReference>
<evidence type="ECO:0000256" key="2">
    <source>
        <dbReference type="ARBA" id="ARBA00022729"/>
    </source>
</evidence>
<reference evidence="7" key="1">
    <citation type="submission" date="2017-05" db="EMBL/GenBank/DDBJ databases">
        <authorList>
            <person name="Rodrigo-Torres L."/>
            <person name="Arahal R. D."/>
            <person name="Lucena T."/>
        </authorList>
    </citation>
    <scope>NUCLEOTIDE SEQUENCE [LARGE SCALE GENOMIC DNA]</scope>
    <source>
        <strain evidence="7">CECT 8715</strain>
    </source>
</reference>
<organism evidence="6 7">
    <name type="scientific">Ruegeria arenilitoris</name>
    <dbReference type="NCBI Taxonomy" id="1173585"/>
    <lineage>
        <taxon>Bacteria</taxon>
        <taxon>Pseudomonadati</taxon>
        <taxon>Pseudomonadota</taxon>
        <taxon>Alphaproteobacteria</taxon>
        <taxon>Rhodobacterales</taxon>
        <taxon>Roseobacteraceae</taxon>
        <taxon>Ruegeria</taxon>
    </lineage>
</organism>
<dbReference type="CDD" id="cd13671">
    <property type="entry name" value="PBP2_TRAP_SBP_like_3"/>
    <property type="match status" value="1"/>
</dbReference>
<dbReference type="RefSeq" id="WP_093961689.1">
    <property type="nucleotide sequence ID" value="NZ_FXYG01000001.1"/>
</dbReference>
<feature type="chain" id="PRO_5012466753" evidence="5">
    <location>
        <begin position="26"/>
        <end position="327"/>
    </location>
</feature>
<dbReference type="GO" id="GO:0055085">
    <property type="term" value="P:transmembrane transport"/>
    <property type="evidence" value="ECO:0007669"/>
    <property type="project" value="InterPro"/>
</dbReference>
<dbReference type="GO" id="GO:0030288">
    <property type="term" value="C:outer membrane-bounded periplasmic space"/>
    <property type="evidence" value="ECO:0007669"/>
    <property type="project" value="InterPro"/>
</dbReference>
<dbReference type="PIRSF" id="PIRSF006470">
    <property type="entry name" value="DctB"/>
    <property type="match status" value="1"/>
</dbReference>
<dbReference type="AlphaFoldDB" id="A0A238JQI2"/>
<accession>A0A238JQI2</accession>
<evidence type="ECO:0000313" key="6">
    <source>
        <dbReference type="EMBL" id="SMX32911.1"/>
    </source>
</evidence>
<dbReference type="InterPro" id="IPR018389">
    <property type="entry name" value="DctP_fam"/>
</dbReference>
<dbReference type="InterPro" id="IPR038404">
    <property type="entry name" value="TRAP_DctP_sf"/>
</dbReference>
<dbReference type="GO" id="GO:0030246">
    <property type="term" value="F:carbohydrate binding"/>
    <property type="evidence" value="ECO:0007669"/>
    <property type="project" value="TreeGrafter"/>
</dbReference>
<protein>
    <submittedName>
        <fullName evidence="6">2,3-diketo-L-gulonate-binding periplasmic protein YiaO</fullName>
    </submittedName>
</protein>
<comment type="subcellular location">
    <subcellularLocation>
        <location evidence="1">Periplasm</location>
    </subcellularLocation>
</comment>
<evidence type="ECO:0000256" key="4">
    <source>
        <dbReference type="SAM" id="Coils"/>
    </source>
</evidence>
<dbReference type="InterPro" id="IPR004682">
    <property type="entry name" value="TRAP_DctP"/>
</dbReference>
<keyword evidence="7" id="KW-1185">Reference proteome</keyword>
<evidence type="ECO:0000256" key="5">
    <source>
        <dbReference type="SAM" id="SignalP"/>
    </source>
</evidence>
<dbReference type="PANTHER" id="PTHR33376:SF2">
    <property type="entry name" value="DICARBOXYLATE-BINDING PERIPLASMIC PROTEIN"/>
    <property type="match status" value="1"/>
</dbReference>
<keyword evidence="2 5" id="KW-0732">Signal</keyword>
<name>A0A238JQI2_9RHOB</name>
<keyword evidence="4" id="KW-0175">Coiled coil</keyword>
<feature type="signal peptide" evidence="5">
    <location>
        <begin position="1"/>
        <end position="25"/>
    </location>
</feature>